<evidence type="ECO:0000313" key="3">
    <source>
        <dbReference type="Proteomes" id="UP000184171"/>
    </source>
</evidence>
<proteinExistence type="inferred from homology"/>
<dbReference type="InterPro" id="IPR024899">
    <property type="entry name" value="CowN"/>
</dbReference>
<dbReference type="NCBIfam" id="NF033689">
    <property type="entry name" value="N2Fix_CO_CowN"/>
    <property type="match status" value="1"/>
</dbReference>
<reference evidence="2 3" key="1">
    <citation type="submission" date="2016-11" db="EMBL/GenBank/DDBJ databases">
        <authorList>
            <person name="Jaros S."/>
            <person name="Januszkiewicz K."/>
            <person name="Wedrychowicz H."/>
        </authorList>
    </citation>
    <scope>NUCLEOTIDE SEQUENCE [LARGE SCALE GENOMIC DNA]</scope>
    <source>
        <strain evidence="2 3">DSM 5091</strain>
    </source>
</reference>
<dbReference type="GO" id="GO:0009399">
    <property type="term" value="P:nitrogen fixation"/>
    <property type="evidence" value="ECO:0007669"/>
    <property type="project" value="InterPro"/>
</dbReference>
<keyword evidence="3" id="KW-1185">Reference proteome</keyword>
<protein>
    <submittedName>
        <fullName evidence="2">Uncharacterized protein</fullName>
    </submittedName>
</protein>
<accession>A0A1M6N321</accession>
<evidence type="ECO:0000256" key="1">
    <source>
        <dbReference type="ARBA" id="ARBA00023231"/>
    </source>
</evidence>
<dbReference type="Proteomes" id="UP000184171">
    <property type="component" value="Unassembled WGS sequence"/>
</dbReference>
<dbReference type="AlphaFoldDB" id="A0A1M6N321"/>
<dbReference type="STRING" id="1122189.SAMN02745165_03488"/>
<dbReference type="RefSeq" id="WP_072910010.1">
    <property type="nucleotide sequence ID" value="NZ_FQZT01000024.1"/>
</dbReference>
<sequence>MTTTTDRYVTYKNIDCEGNSKRLMEMLRAHIDDPEKSNPFWEKFKEMLDKIGKPADNNGRTIDEIFLIHTYINNLYEIFEEQDDSEALELLDQIERECC</sequence>
<keyword evidence="1" id="KW-0535">Nitrogen fixation</keyword>
<organism evidence="2 3">
    <name type="scientific">Malonomonas rubra DSM 5091</name>
    <dbReference type="NCBI Taxonomy" id="1122189"/>
    <lineage>
        <taxon>Bacteria</taxon>
        <taxon>Pseudomonadati</taxon>
        <taxon>Thermodesulfobacteriota</taxon>
        <taxon>Desulfuromonadia</taxon>
        <taxon>Desulfuromonadales</taxon>
        <taxon>Geopsychrobacteraceae</taxon>
        <taxon>Malonomonas</taxon>
    </lineage>
</organism>
<gene>
    <name evidence="2" type="ORF">SAMN02745165_03488</name>
</gene>
<name>A0A1M6N321_MALRU</name>
<evidence type="ECO:0000313" key="2">
    <source>
        <dbReference type="EMBL" id="SHJ90056.1"/>
    </source>
</evidence>
<dbReference type="OrthoDB" id="7689335at2"/>
<dbReference type="HAMAP" id="MF_02117">
    <property type="entry name" value="CowN"/>
    <property type="match status" value="1"/>
</dbReference>
<dbReference type="EMBL" id="FQZT01000024">
    <property type="protein sequence ID" value="SHJ90056.1"/>
    <property type="molecule type" value="Genomic_DNA"/>
</dbReference>
<dbReference type="Pfam" id="PF20543">
    <property type="entry name" value="CowN"/>
    <property type="match status" value="1"/>
</dbReference>